<proteinExistence type="predicted"/>
<name>A0A4D4MBA8_STRAX</name>
<dbReference type="EMBL" id="BJHY01000002">
    <property type="protein sequence ID" value="GDY79414.1"/>
    <property type="molecule type" value="Genomic_DNA"/>
</dbReference>
<comment type="caution">
    <text evidence="1">The sequence shown here is derived from an EMBL/GenBank/DDBJ whole genome shotgun (WGS) entry which is preliminary data.</text>
</comment>
<evidence type="ECO:0000313" key="4">
    <source>
        <dbReference type="Proteomes" id="UP000302139"/>
    </source>
</evidence>
<evidence type="ECO:0000313" key="3">
    <source>
        <dbReference type="Proteomes" id="UP000299211"/>
    </source>
</evidence>
<dbReference type="Proteomes" id="UP000302139">
    <property type="component" value="Unassembled WGS sequence"/>
</dbReference>
<reference evidence="2 3" key="1">
    <citation type="submission" date="2019-04" db="EMBL/GenBank/DDBJ databases">
        <title>Draft genome sequences of Streptomyces avermitilis ATCC 31267.</title>
        <authorList>
            <person name="Komaki H."/>
            <person name="Tamura T."/>
            <person name="Hosoyama A."/>
        </authorList>
    </citation>
    <scope>NUCLEOTIDE SEQUENCE [LARGE SCALE GENOMIC DNA]</scope>
    <source>
        <strain evidence="2 3">ATCC 31267</strain>
    </source>
</reference>
<evidence type="ECO:0000313" key="2">
    <source>
        <dbReference type="EMBL" id="GDY79414.1"/>
    </source>
</evidence>
<dbReference type="AlphaFoldDB" id="A0A4D4MBA8"/>
<organism evidence="1 4">
    <name type="scientific">Streptomyces avermitilis</name>
    <dbReference type="NCBI Taxonomy" id="33903"/>
    <lineage>
        <taxon>Bacteria</taxon>
        <taxon>Bacillati</taxon>
        <taxon>Actinomycetota</taxon>
        <taxon>Actinomycetes</taxon>
        <taxon>Kitasatosporales</taxon>
        <taxon>Streptomycetaceae</taxon>
        <taxon>Streptomyces</taxon>
    </lineage>
</organism>
<dbReference type="EMBL" id="BJHX01000002">
    <property type="protein sequence ID" value="GDY69166.1"/>
    <property type="molecule type" value="Genomic_DNA"/>
</dbReference>
<protein>
    <submittedName>
        <fullName evidence="1">Uncharacterized protein</fullName>
    </submittedName>
</protein>
<evidence type="ECO:0000313" key="1">
    <source>
        <dbReference type="EMBL" id="GDY69166.1"/>
    </source>
</evidence>
<gene>
    <name evidence="1" type="ORF">SAV14893_085590</name>
    <name evidence="2" type="ORF">SAV31267_088990</name>
</gene>
<reference evidence="1 4" key="2">
    <citation type="submission" date="2019-04" db="EMBL/GenBank/DDBJ databases">
        <title>Draft genome sequences of Streptomyces avermitilis NBRC 14893.</title>
        <authorList>
            <person name="Komaki H."/>
            <person name="Tamura T."/>
            <person name="Hosoyama A."/>
        </authorList>
    </citation>
    <scope>NUCLEOTIDE SEQUENCE [LARGE SCALE GENOMIC DNA]</scope>
    <source>
        <strain evidence="1 4">NBRC 14893</strain>
    </source>
</reference>
<accession>A0A4D4MBA8</accession>
<sequence>MAGGRNTDGGLCVAPQFAGAQGWRGQAEEPEHLVSEQLAVAARREAGLIGHGGRPWETCSGVGDGPEVGRKPGQDRFHIAMMSPAAEGPNPYSVRVVGLRREGTSRSGACGRNPESAERRVHFIGTGACTSVVARGRLNVGGGQSASERRWRAGGLSVILWRP</sequence>
<dbReference type="Proteomes" id="UP000299211">
    <property type="component" value="Unassembled WGS sequence"/>
</dbReference>